<comment type="pathway">
    <text evidence="2">Secondary metabolite biosynthesis.</text>
</comment>
<dbReference type="AlphaFoldDB" id="A0A8H2Y3U7"/>
<comment type="cofactor">
    <cofactor evidence="1 9">
        <name>heme</name>
        <dbReference type="ChEBI" id="CHEBI:30413"/>
    </cofactor>
</comment>
<dbReference type="Proteomes" id="UP000663846">
    <property type="component" value="Unassembled WGS sequence"/>
</dbReference>
<dbReference type="EMBL" id="CAJMWS010000391">
    <property type="protein sequence ID" value="CAE6440659.1"/>
    <property type="molecule type" value="Genomic_DNA"/>
</dbReference>
<dbReference type="InterPro" id="IPR001128">
    <property type="entry name" value="Cyt_P450"/>
</dbReference>
<evidence type="ECO:0000256" key="3">
    <source>
        <dbReference type="ARBA" id="ARBA00010617"/>
    </source>
</evidence>
<evidence type="ECO:0000256" key="8">
    <source>
        <dbReference type="ARBA" id="ARBA00023033"/>
    </source>
</evidence>
<dbReference type="PANTHER" id="PTHR46300">
    <property type="entry name" value="P450, PUTATIVE (EUROFUNG)-RELATED-RELATED"/>
    <property type="match status" value="1"/>
</dbReference>
<keyword evidence="6 10" id="KW-0560">Oxidoreductase</keyword>
<gene>
    <name evidence="12" type="ORF">RDB_LOCUS129144</name>
</gene>
<dbReference type="InterPro" id="IPR017972">
    <property type="entry name" value="Cyt_P450_CS"/>
</dbReference>
<dbReference type="InterPro" id="IPR050364">
    <property type="entry name" value="Cytochrome_P450_fung"/>
</dbReference>
<keyword evidence="8 10" id="KW-0503">Monooxygenase</keyword>
<evidence type="ECO:0000256" key="11">
    <source>
        <dbReference type="SAM" id="SignalP"/>
    </source>
</evidence>
<dbReference type="InterPro" id="IPR002401">
    <property type="entry name" value="Cyt_P450_E_grp-I"/>
</dbReference>
<evidence type="ECO:0000256" key="1">
    <source>
        <dbReference type="ARBA" id="ARBA00001971"/>
    </source>
</evidence>
<organism evidence="12 13">
    <name type="scientific">Rhizoctonia solani</name>
    <dbReference type="NCBI Taxonomy" id="456999"/>
    <lineage>
        <taxon>Eukaryota</taxon>
        <taxon>Fungi</taxon>
        <taxon>Dikarya</taxon>
        <taxon>Basidiomycota</taxon>
        <taxon>Agaricomycotina</taxon>
        <taxon>Agaricomycetes</taxon>
        <taxon>Cantharellales</taxon>
        <taxon>Ceratobasidiaceae</taxon>
        <taxon>Rhizoctonia</taxon>
    </lineage>
</organism>
<dbReference type="Pfam" id="PF00067">
    <property type="entry name" value="p450"/>
    <property type="match status" value="1"/>
</dbReference>
<evidence type="ECO:0000256" key="7">
    <source>
        <dbReference type="ARBA" id="ARBA00023004"/>
    </source>
</evidence>
<feature type="chain" id="PRO_5034392414" description="O-methylsterigmatocystin oxidoreductase" evidence="11">
    <location>
        <begin position="22"/>
        <end position="518"/>
    </location>
</feature>
<dbReference type="PROSITE" id="PS00086">
    <property type="entry name" value="CYTOCHROME_P450"/>
    <property type="match status" value="1"/>
</dbReference>
<dbReference type="GO" id="GO:0005506">
    <property type="term" value="F:iron ion binding"/>
    <property type="evidence" value="ECO:0007669"/>
    <property type="project" value="InterPro"/>
</dbReference>
<accession>A0A8H2Y3U7</accession>
<dbReference type="Gene3D" id="1.10.630.10">
    <property type="entry name" value="Cytochrome P450"/>
    <property type="match status" value="1"/>
</dbReference>
<sequence>MHDSAWPVLLSAVLCAASAYAYTRRRKARLPALPPSPKSDPIIGHLRYMPTQNEEAVYKAWGQELNSSIISLQVLGQVVIVLNSIEDAQELLVKRSLIYSDRPQLEMLSNPKLTGWGNGSAVLNYGERWRGQRKLKHEVLHKKASRLFWPTMTKQARLAMQRILDNPQNFAAEISRMTGVTILSSAYGYNALTADDPMVKIVKVGMKSFSDAAVPGSFLVNTLPWLQYVPSWFPGAGWKRKIATWRKEQEAMMNTPFIWTKEQIAAGTAQPSVVDSLLTKLKAHPPSTHSAEEEEDRIKWATGSLYGAASDTSSSAVLVFMLAMLRHPDVQYRAQREIDAVVGDQRLPEMEDRDHLPYVDRIVKEVMRWRPVVPLGVAHASAQDDTYRGYHIPKGAIVLIAWGYSMGNIWAMCNDPNVYANPEQFDPDRFLDPSVPEAPAFGFGRRSCPGIHFAEASLFITISTMLAVFDVKPVLDSQGNDVIPDAEMSPESLVRFPLDFECTMRPRSEARAKLLLQH</sequence>
<protein>
    <recommendedName>
        <fullName evidence="14">O-methylsterigmatocystin oxidoreductase</fullName>
    </recommendedName>
</protein>
<evidence type="ECO:0000256" key="6">
    <source>
        <dbReference type="ARBA" id="ARBA00023002"/>
    </source>
</evidence>
<dbReference type="GO" id="GO:0020037">
    <property type="term" value="F:heme binding"/>
    <property type="evidence" value="ECO:0007669"/>
    <property type="project" value="InterPro"/>
</dbReference>
<dbReference type="PANTHER" id="PTHR46300:SF7">
    <property type="entry name" value="P450, PUTATIVE (EUROFUNG)-RELATED"/>
    <property type="match status" value="1"/>
</dbReference>
<dbReference type="GO" id="GO:0004497">
    <property type="term" value="F:monooxygenase activity"/>
    <property type="evidence" value="ECO:0007669"/>
    <property type="project" value="UniProtKB-KW"/>
</dbReference>
<dbReference type="GO" id="GO:0016705">
    <property type="term" value="F:oxidoreductase activity, acting on paired donors, with incorporation or reduction of molecular oxygen"/>
    <property type="evidence" value="ECO:0007669"/>
    <property type="project" value="InterPro"/>
</dbReference>
<dbReference type="PRINTS" id="PR00463">
    <property type="entry name" value="EP450I"/>
</dbReference>
<feature type="binding site" description="axial binding residue" evidence="9">
    <location>
        <position position="448"/>
    </location>
    <ligand>
        <name>heme</name>
        <dbReference type="ChEBI" id="CHEBI:30413"/>
    </ligand>
    <ligandPart>
        <name>Fe</name>
        <dbReference type="ChEBI" id="CHEBI:18248"/>
    </ligandPart>
</feature>
<evidence type="ECO:0000256" key="4">
    <source>
        <dbReference type="ARBA" id="ARBA00022617"/>
    </source>
</evidence>
<evidence type="ECO:0000256" key="9">
    <source>
        <dbReference type="PIRSR" id="PIRSR602401-1"/>
    </source>
</evidence>
<evidence type="ECO:0000313" key="12">
    <source>
        <dbReference type="EMBL" id="CAE6440659.1"/>
    </source>
</evidence>
<reference evidence="12" key="1">
    <citation type="submission" date="2021-01" db="EMBL/GenBank/DDBJ databases">
        <authorList>
            <person name="Kaushik A."/>
        </authorList>
    </citation>
    <scope>NUCLEOTIDE SEQUENCE</scope>
    <source>
        <strain evidence="12">AG1-1C</strain>
    </source>
</reference>
<keyword evidence="4 9" id="KW-0349">Heme</keyword>
<dbReference type="CDD" id="cd11065">
    <property type="entry name" value="CYP64-like"/>
    <property type="match status" value="1"/>
</dbReference>
<feature type="signal peptide" evidence="11">
    <location>
        <begin position="1"/>
        <end position="21"/>
    </location>
</feature>
<comment type="caution">
    <text evidence="12">The sequence shown here is derived from an EMBL/GenBank/DDBJ whole genome shotgun (WGS) entry which is preliminary data.</text>
</comment>
<proteinExistence type="inferred from homology"/>
<comment type="similarity">
    <text evidence="3 10">Belongs to the cytochrome P450 family.</text>
</comment>
<dbReference type="PRINTS" id="PR00385">
    <property type="entry name" value="P450"/>
</dbReference>
<evidence type="ECO:0000313" key="13">
    <source>
        <dbReference type="Proteomes" id="UP000663846"/>
    </source>
</evidence>
<keyword evidence="5 9" id="KW-0479">Metal-binding</keyword>
<keyword evidence="7 9" id="KW-0408">Iron</keyword>
<evidence type="ECO:0008006" key="14">
    <source>
        <dbReference type="Google" id="ProtNLM"/>
    </source>
</evidence>
<dbReference type="InterPro" id="IPR036396">
    <property type="entry name" value="Cyt_P450_sf"/>
</dbReference>
<keyword evidence="11" id="KW-0732">Signal</keyword>
<dbReference type="SUPFAM" id="SSF48264">
    <property type="entry name" value="Cytochrome P450"/>
    <property type="match status" value="1"/>
</dbReference>
<name>A0A8H2Y3U7_9AGAM</name>
<evidence type="ECO:0000256" key="10">
    <source>
        <dbReference type="RuleBase" id="RU000461"/>
    </source>
</evidence>
<evidence type="ECO:0000256" key="5">
    <source>
        <dbReference type="ARBA" id="ARBA00022723"/>
    </source>
</evidence>
<evidence type="ECO:0000256" key="2">
    <source>
        <dbReference type="ARBA" id="ARBA00005179"/>
    </source>
</evidence>